<proteinExistence type="predicted"/>
<evidence type="ECO:0000313" key="2">
    <source>
        <dbReference type="Proteomes" id="UP000268372"/>
    </source>
</evidence>
<dbReference type="Proteomes" id="UP000268372">
    <property type="component" value="Unassembled WGS sequence"/>
</dbReference>
<sequence>MKKMILLILTVIGLQLCYSQPSPPPYLQIRHNKLCENKDSLVEKFDFVATRFNSTTRFKKVNNDDLNENIQVRNVDNKYVSLYIYSQTFSLPELGDIIRFIIKEKQTDKVMSIYLLSNRLSKVTIINNLIFKEGDYLLDDACKINKRYLIELAQDNHKNYTLEIYDLAKHKISLKKLNRILMKCNH</sequence>
<comment type="caution">
    <text evidence="1">The sequence shown here is derived from an EMBL/GenBank/DDBJ whole genome shotgun (WGS) entry which is preliminary data.</text>
</comment>
<name>A0A3P1AJ04_9FLAO</name>
<reference evidence="1 2" key="1">
    <citation type="submission" date="2018-11" db="EMBL/GenBank/DDBJ databases">
        <title>Flavobacterium sp. nov., YIM 102796 draft genome.</title>
        <authorList>
            <person name="Li G."/>
            <person name="Jiang Y."/>
        </authorList>
    </citation>
    <scope>NUCLEOTIDE SEQUENCE [LARGE SCALE GENOMIC DNA]</scope>
    <source>
        <strain evidence="1 2">YIM 102796</strain>
    </source>
</reference>
<organism evidence="1 2">
    <name type="scientific">Paenimyroides viscosum</name>
    <dbReference type="NCBI Taxonomy" id="2488729"/>
    <lineage>
        <taxon>Bacteria</taxon>
        <taxon>Pseudomonadati</taxon>
        <taxon>Bacteroidota</taxon>
        <taxon>Flavobacteriia</taxon>
        <taxon>Flavobacteriales</taxon>
        <taxon>Flavobacteriaceae</taxon>
        <taxon>Paenimyroides</taxon>
    </lineage>
</organism>
<dbReference type="RefSeq" id="WP_124900702.1">
    <property type="nucleotide sequence ID" value="NZ_RQTJ01000084.1"/>
</dbReference>
<dbReference type="AlphaFoldDB" id="A0A3P1AJ04"/>
<gene>
    <name evidence="1" type="ORF">EG242_14780</name>
</gene>
<keyword evidence="2" id="KW-1185">Reference proteome</keyword>
<accession>A0A3P1AJ04</accession>
<dbReference type="EMBL" id="RQTJ01000084">
    <property type="protein sequence ID" value="RRA88956.1"/>
    <property type="molecule type" value="Genomic_DNA"/>
</dbReference>
<protein>
    <submittedName>
        <fullName evidence="1">Uncharacterized protein</fullName>
    </submittedName>
</protein>
<evidence type="ECO:0000313" key="1">
    <source>
        <dbReference type="EMBL" id="RRA88956.1"/>
    </source>
</evidence>